<feature type="signal peptide" evidence="10">
    <location>
        <begin position="1"/>
        <end position="42"/>
    </location>
</feature>
<dbReference type="InterPro" id="IPR011989">
    <property type="entry name" value="ARM-like"/>
</dbReference>
<evidence type="ECO:0000256" key="2">
    <source>
        <dbReference type="ARBA" id="ARBA00022448"/>
    </source>
</evidence>
<comment type="subcellular location">
    <subcellularLocation>
        <location evidence="1">Cell membrane</location>
        <topology evidence="1">Multi-pass membrane protein</topology>
    </subcellularLocation>
</comment>
<evidence type="ECO:0000256" key="10">
    <source>
        <dbReference type="SAM" id="SignalP"/>
    </source>
</evidence>
<comment type="similarity">
    <text evidence="8">Belongs to the binding-protein-dependent transport system permease family. LivHM subfamily.</text>
</comment>
<accession>A8LII8</accession>
<evidence type="ECO:0000256" key="6">
    <source>
        <dbReference type="ARBA" id="ARBA00022989"/>
    </source>
</evidence>
<evidence type="ECO:0000313" key="11">
    <source>
        <dbReference type="EMBL" id="ABV94429.1"/>
    </source>
</evidence>
<protein>
    <submittedName>
        <fullName evidence="11">Inner-membrane translocator</fullName>
    </submittedName>
</protein>
<evidence type="ECO:0000256" key="5">
    <source>
        <dbReference type="ARBA" id="ARBA00022970"/>
    </source>
</evidence>
<organism evidence="11 12">
    <name type="scientific">Dinoroseobacter shibae (strain DSM 16493 / NCIMB 14021 / DFL 12)</name>
    <dbReference type="NCBI Taxonomy" id="398580"/>
    <lineage>
        <taxon>Bacteria</taxon>
        <taxon>Pseudomonadati</taxon>
        <taxon>Pseudomonadota</taxon>
        <taxon>Alphaproteobacteria</taxon>
        <taxon>Rhodobacterales</taxon>
        <taxon>Roseobacteraceae</taxon>
        <taxon>Dinoroseobacter</taxon>
    </lineage>
</organism>
<dbReference type="HOGENOM" id="CLU_027416_1_0_5"/>
<feature type="transmembrane region" description="Helical" evidence="9">
    <location>
        <begin position="404"/>
        <end position="421"/>
    </location>
</feature>
<keyword evidence="12" id="KW-1185">Reference proteome</keyword>
<sequence length="554" mass="58694">MRAAPPRNPTCAPERDMTILRLCLAVLLTCLATLTAPGPAAAQSFEDLVADLPEGKFAERSAVVARLAALGDPRAVPVLEVLRDGNLHVLKSNGAVVAIREIAGDDVAYDAITGAEYGIVPRRGATKIRVNNGLRRDIRAAIGTLTLRAPDPALRLAAAEAAFSAPDPDQLDLLRAAREAENTGTVAEALDYAIAATLIAADAPEAEQVAAIEVLREMGNQDALSILTPLLQATNPVLAQAAADALAAIEANQRFWNMAQNVWFGLSLGSVLLLAAIGLAITFGVMGVINMAHGELVMIGAYTTFFVQEIIRTSFPHLFDWSLLIAAPLAFAVAGAVGVAIERGCVRFLYGRPLETLLATWGISLILQQTVRSIFGPNNREVGNPSWMSGAFEVGQMTITYNRLWILLFALAVFAVLLFVLKKTAIGLQMRAVTQNRAMAANMGIRTGWVDAMTFGLGAGIAGLAGVALSQIDNVSPNLGQSYIVDSFMVVVFGGAGNIWGTLAAAFSLGIANKFLEPYAGAVLAKILVLVFIILFIQKRPRGLFAVKGRAVEN</sequence>
<dbReference type="KEGG" id="dsh:Dshi_2696"/>
<dbReference type="InterPro" id="IPR052157">
    <property type="entry name" value="BCAA_transport_permease"/>
</dbReference>
<evidence type="ECO:0000256" key="4">
    <source>
        <dbReference type="ARBA" id="ARBA00022692"/>
    </source>
</evidence>
<dbReference type="NCBIfam" id="TIGR03409">
    <property type="entry name" value="urea_trans_UrtB"/>
    <property type="match status" value="1"/>
</dbReference>
<feature type="chain" id="PRO_5002725923" evidence="10">
    <location>
        <begin position="43"/>
        <end position="554"/>
    </location>
</feature>
<keyword evidence="7 9" id="KW-0472">Membrane</keyword>
<reference evidence="12" key="1">
    <citation type="journal article" date="2010" name="ISME J.">
        <title>The complete genome sequence of the algal symbiont Dinoroseobacter shibae: a hitchhiker's guide to life in the sea.</title>
        <authorList>
            <person name="Wagner-Dobler I."/>
            <person name="Ballhausen B."/>
            <person name="Berger M."/>
            <person name="Brinkhoff T."/>
            <person name="Buchholz I."/>
            <person name="Bunk B."/>
            <person name="Cypionka H."/>
            <person name="Daniel R."/>
            <person name="Drepper T."/>
            <person name="Gerdts G."/>
            <person name="Hahnke S."/>
            <person name="Han C."/>
            <person name="Jahn D."/>
            <person name="Kalhoefer D."/>
            <person name="Kiss H."/>
            <person name="Klenk H.P."/>
            <person name="Kyrpides N."/>
            <person name="Liebl W."/>
            <person name="Liesegang H."/>
            <person name="Meincke L."/>
            <person name="Pati A."/>
            <person name="Petersen J."/>
            <person name="Piekarski T."/>
            <person name="Pommerenke C."/>
            <person name="Pradella S."/>
            <person name="Pukall R."/>
            <person name="Rabus R."/>
            <person name="Stackebrandt E."/>
            <person name="Thole S."/>
            <person name="Thompson L."/>
            <person name="Tielen P."/>
            <person name="Tomasch J."/>
            <person name="von Jan M."/>
            <person name="Wanphrut N."/>
            <person name="Wichels A."/>
            <person name="Zech H."/>
            <person name="Simon M."/>
        </authorList>
    </citation>
    <scope>NUCLEOTIDE SEQUENCE [LARGE SCALE GENOMIC DNA]</scope>
    <source>
        <strain evidence="12">DSM 16493 / NCIMB 14021 / DFL 12</strain>
    </source>
</reference>
<evidence type="ECO:0000256" key="1">
    <source>
        <dbReference type="ARBA" id="ARBA00004651"/>
    </source>
</evidence>
<evidence type="ECO:0000313" key="12">
    <source>
        <dbReference type="Proteomes" id="UP000006833"/>
    </source>
</evidence>
<evidence type="ECO:0000256" key="9">
    <source>
        <dbReference type="SAM" id="Phobius"/>
    </source>
</evidence>
<dbReference type="PANTHER" id="PTHR11795:SF447">
    <property type="entry name" value="ABC TRANSPORTER PERMEASE PROTEIN"/>
    <property type="match status" value="1"/>
</dbReference>
<keyword evidence="3" id="KW-1003">Cell membrane</keyword>
<dbReference type="GO" id="GO:0006865">
    <property type="term" value="P:amino acid transport"/>
    <property type="evidence" value="ECO:0007669"/>
    <property type="project" value="UniProtKB-KW"/>
</dbReference>
<dbReference type="InterPro" id="IPR001851">
    <property type="entry name" value="ABC_transp_permease"/>
</dbReference>
<dbReference type="Proteomes" id="UP000006833">
    <property type="component" value="Chromosome"/>
</dbReference>
<feature type="transmembrane region" description="Helical" evidence="9">
    <location>
        <begin position="449"/>
        <end position="468"/>
    </location>
</feature>
<dbReference type="InterPro" id="IPR004155">
    <property type="entry name" value="PBS_lyase_HEAT"/>
</dbReference>
<name>A8LII8_DINSH</name>
<keyword evidence="5" id="KW-0029">Amino-acid transport</keyword>
<evidence type="ECO:0000256" key="7">
    <source>
        <dbReference type="ARBA" id="ARBA00023136"/>
    </source>
</evidence>
<feature type="transmembrane region" description="Helical" evidence="9">
    <location>
        <begin position="488"/>
        <end position="512"/>
    </location>
</feature>
<dbReference type="AlphaFoldDB" id="A8LII8"/>
<dbReference type="STRING" id="398580.Dshi_2696"/>
<dbReference type="eggNOG" id="COG0559">
    <property type="taxonomic scope" value="Bacteria"/>
</dbReference>
<keyword evidence="10" id="KW-0732">Signal</keyword>
<feature type="transmembrane region" description="Helical" evidence="9">
    <location>
        <begin position="519"/>
        <end position="537"/>
    </location>
</feature>
<dbReference type="GO" id="GO:0005886">
    <property type="term" value="C:plasma membrane"/>
    <property type="evidence" value="ECO:0007669"/>
    <property type="project" value="UniProtKB-SubCell"/>
</dbReference>
<dbReference type="SMART" id="SM00567">
    <property type="entry name" value="EZ_HEAT"/>
    <property type="match status" value="3"/>
</dbReference>
<evidence type="ECO:0000256" key="8">
    <source>
        <dbReference type="ARBA" id="ARBA00037998"/>
    </source>
</evidence>
<dbReference type="PANTHER" id="PTHR11795">
    <property type="entry name" value="BRANCHED-CHAIN AMINO ACID TRANSPORT SYSTEM PERMEASE PROTEIN LIVH"/>
    <property type="match status" value="1"/>
</dbReference>
<evidence type="ECO:0000256" key="3">
    <source>
        <dbReference type="ARBA" id="ARBA00022475"/>
    </source>
</evidence>
<keyword evidence="2" id="KW-0813">Transport</keyword>
<feature type="transmembrane region" description="Helical" evidence="9">
    <location>
        <begin position="262"/>
        <end position="289"/>
    </location>
</feature>
<dbReference type="InterPro" id="IPR017779">
    <property type="entry name" value="ABC_UrtB_bac"/>
</dbReference>
<keyword evidence="6 9" id="KW-1133">Transmembrane helix</keyword>
<dbReference type="GO" id="GO:0022857">
    <property type="term" value="F:transmembrane transporter activity"/>
    <property type="evidence" value="ECO:0007669"/>
    <property type="project" value="InterPro"/>
</dbReference>
<dbReference type="Gene3D" id="1.25.10.10">
    <property type="entry name" value="Leucine-rich Repeat Variant"/>
    <property type="match status" value="1"/>
</dbReference>
<keyword evidence="4 9" id="KW-0812">Transmembrane</keyword>
<gene>
    <name evidence="11" type="ordered locus">Dshi_2696</name>
</gene>
<dbReference type="EMBL" id="CP000830">
    <property type="protein sequence ID" value="ABV94429.1"/>
    <property type="molecule type" value="Genomic_DNA"/>
</dbReference>
<dbReference type="Pfam" id="PF02653">
    <property type="entry name" value="BPD_transp_2"/>
    <property type="match status" value="1"/>
</dbReference>
<dbReference type="CDD" id="cd06582">
    <property type="entry name" value="TM_PBP1_LivH_like"/>
    <property type="match status" value="1"/>
</dbReference>
<feature type="transmembrane region" description="Helical" evidence="9">
    <location>
        <begin position="321"/>
        <end position="341"/>
    </location>
</feature>
<feature type="transmembrane region" description="Helical" evidence="9">
    <location>
        <begin position="353"/>
        <end position="371"/>
    </location>
</feature>
<proteinExistence type="inferred from homology"/>